<dbReference type="InterPro" id="IPR005135">
    <property type="entry name" value="Endo/exonuclease/phosphatase"/>
</dbReference>
<dbReference type="SUPFAM" id="SSF56219">
    <property type="entry name" value="DNase I-like"/>
    <property type="match status" value="1"/>
</dbReference>
<evidence type="ECO:0000313" key="13">
    <source>
        <dbReference type="Proteomes" id="UP001165082"/>
    </source>
</evidence>
<dbReference type="EMBL" id="BRXZ01001431">
    <property type="protein sequence ID" value="GMH71018.1"/>
    <property type="molecule type" value="Genomic_DNA"/>
</dbReference>
<evidence type="ECO:0000256" key="9">
    <source>
        <dbReference type="ARBA" id="ARBA00023204"/>
    </source>
</evidence>
<evidence type="ECO:0000256" key="6">
    <source>
        <dbReference type="ARBA" id="ARBA00022763"/>
    </source>
</evidence>
<evidence type="ECO:0000256" key="8">
    <source>
        <dbReference type="ARBA" id="ARBA00022842"/>
    </source>
</evidence>
<keyword evidence="6" id="KW-0227">DNA damage</keyword>
<evidence type="ECO:0000259" key="11">
    <source>
        <dbReference type="Pfam" id="PF03372"/>
    </source>
</evidence>
<dbReference type="PANTHER" id="PTHR15822:SF4">
    <property type="entry name" value="TYROSYL-DNA PHOSPHODIESTERASE 2"/>
    <property type="match status" value="1"/>
</dbReference>
<dbReference type="PANTHER" id="PTHR15822">
    <property type="entry name" value="TRAF AND TNF RECEPTOR-ASSOCIATED PROTEIN"/>
    <property type="match status" value="1"/>
</dbReference>
<comment type="caution">
    <text evidence="12">The sequence shown here is derived from an EMBL/GenBank/DDBJ whole genome shotgun (WGS) entry which is preliminary data.</text>
</comment>
<evidence type="ECO:0000256" key="7">
    <source>
        <dbReference type="ARBA" id="ARBA00022801"/>
    </source>
</evidence>
<comment type="subcellular location">
    <subcellularLocation>
        <location evidence="3">Nucleus</location>
        <location evidence="3">PML body</location>
    </subcellularLocation>
</comment>
<comment type="cofactor">
    <cofactor evidence="1">
        <name>Mn(2+)</name>
        <dbReference type="ChEBI" id="CHEBI:29035"/>
    </cofactor>
</comment>
<dbReference type="Proteomes" id="UP001165082">
    <property type="component" value="Unassembled WGS sequence"/>
</dbReference>
<evidence type="ECO:0000256" key="4">
    <source>
        <dbReference type="ARBA" id="ARBA00022722"/>
    </source>
</evidence>
<dbReference type="InterPro" id="IPR036691">
    <property type="entry name" value="Endo/exonu/phosph_ase_sf"/>
</dbReference>
<dbReference type="InterPro" id="IPR051547">
    <property type="entry name" value="TDP2-like"/>
</dbReference>
<keyword evidence="13" id="KW-1185">Reference proteome</keyword>
<protein>
    <recommendedName>
        <fullName evidence="11">Endonuclease/exonuclease/phosphatase domain-containing protein</fullName>
    </recommendedName>
</protein>
<dbReference type="GO" id="GO:0070260">
    <property type="term" value="F:5'-tyrosyl-DNA phosphodiesterase activity"/>
    <property type="evidence" value="ECO:0007669"/>
    <property type="project" value="TreeGrafter"/>
</dbReference>
<organism evidence="12 13">
    <name type="scientific">Triparma retinervis</name>
    <dbReference type="NCBI Taxonomy" id="2557542"/>
    <lineage>
        <taxon>Eukaryota</taxon>
        <taxon>Sar</taxon>
        <taxon>Stramenopiles</taxon>
        <taxon>Ochrophyta</taxon>
        <taxon>Bolidophyceae</taxon>
        <taxon>Parmales</taxon>
        <taxon>Triparmaceae</taxon>
        <taxon>Triparma</taxon>
    </lineage>
</organism>
<dbReference type="OrthoDB" id="387657at2759"/>
<evidence type="ECO:0000256" key="5">
    <source>
        <dbReference type="ARBA" id="ARBA00022723"/>
    </source>
</evidence>
<dbReference type="GO" id="GO:0046872">
    <property type="term" value="F:metal ion binding"/>
    <property type="evidence" value="ECO:0007669"/>
    <property type="project" value="UniProtKB-KW"/>
</dbReference>
<name>A0A9W7AKY6_9STRA</name>
<dbReference type="Pfam" id="PF03372">
    <property type="entry name" value="Exo_endo_phos"/>
    <property type="match status" value="1"/>
</dbReference>
<keyword evidence="9" id="KW-0234">DNA repair</keyword>
<evidence type="ECO:0000256" key="1">
    <source>
        <dbReference type="ARBA" id="ARBA00001936"/>
    </source>
</evidence>
<evidence type="ECO:0000313" key="12">
    <source>
        <dbReference type="EMBL" id="GMH71018.1"/>
    </source>
</evidence>
<keyword evidence="5" id="KW-0479">Metal-binding</keyword>
<sequence>MSGFQASNQAKEDDDEPLSLLQINVWSGSKYDILWSSRTFDSFETPEYHNQRFEALIKGIRTIDPDVISLNEAMGRGGCKKYLEKLGLALEDYAVFGSIGVSGVILGPISIPSWRTTEGDAILVKRKYKRTFIGRKRLSGRVFNNHFALNLDDATQVLGIKVEKGNTSYAIYCTHWHAGLLDDSETNLDLNELEGFTKKEMKAGMEAIARSTETRVNEAKLTLDFVTATSGEADVIVLMGDLNTTPGTPELKQVEEGGFTPLTVDGKKDTWSRANPNVLMQAEPERADARGKVGGILYDRFSKREAQLDHIFVKGKVDVVNSPSHVVLTEAAPVVPSDHYGLFAKILLPS</sequence>
<keyword evidence="4" id="KW-0540">Nuclease</keyword>
<feature type="domain" description="Endonuclease/exonuclease/phosphatase" evidence="11">
    <location>
        <begin position="22"/>
        <end position="339"/>
    </location>
</feature>
<reference evidence="12" key="1">
    <citation type="submission" date="2022-07" db="EMBL/GenBank/DDBJ databases">
        <title>Genome analysis of Parmales, a sister group of diatoms, reveals the evolutionary specialization of diatoms from phago-mixotrophs to photoautotrophs.</title>
        <authorList>
            <person name="Ban H."/>
            <person name="Sato S."/>
            <person name="Yoshikawa S."/>
            <person name="Kazumasa Y."/>
            <person name="Nakamura Y."/>
            <person name="Ichinomiya M."/>
            <person name="Saitoh K."/>
            <person name="Sato N."/>
            <person name="Blanc-Mathieu R."/>
            <person name="Endo H."/>
            <person name="Kuwata A."/>
            <person name="Ogata H."/>
        </authorList>
    </citation>
    <scope>NUCLEOTIDE SEQUENCE</scope>
</reference>
<comment type="cofactor">
    <cofactor evidence="2">
        <name>Mg(2+)</name>
        <dbReference type="ChEBI" id="CHEBI:18420"/>
    </cofactor>
</comment>
<evidence type="ECO:0000256" key="3">
    <source>
        <dbReference type="ARBA" id="ARBA00004322"/>
    </source>
</evidence>
<dbReference type="Gene3D" id="3.60.10.10">
    <property type="entry name" value="Endonuclease/exonuclease/phosphatase"/>
    <property type="match status" value="1"/>
</dbReference>
<keyword evidence="10" id="KW-0539">Nucleus</keyword>
<dbReference type="GO" id="GO:0006302">
    <property type="term" value="P:double-strand break repair"/>
    <property type="evidence" value="ECO:0007669"/>
    <property type="project" value="TreeGrafter"/>
</dbReference>
<keyword evidence="8" id="KW-0460">Magnesium</keyword>
<dbReference type="GO" id="GO:0004518">
    <property type="term" value="F:nuclease activity"/>
    <property type="evidence" value="ECO:0007669"/>
    <property type="project" value="UniProtKB-KW"/>
</dbReference>
<evidence type="ECO:0000256" key="2">
    <source>
        <dbReference type="ARBA" id="ARBA00001946"/>
    </source>
</evidence>
<keyword evidence="7" id="KW-0378">Hydrolase</keyword>
<evidence type="ECO:0000256" key="10">
    <source>
        <dbReference type="ARBA" id="ARBA00023242"/>
    </source>
</evidence>
<dbReference type="GO" id="GO:0005737">
    <property type="term" value="C:cytoplasm"/>
    <property type="evidence" value="ECO:0007669"/>
    <property type="project" value="TreeGrafter"/>
</dbReference>
<gene>
    <name evidence="12" type="ORF">TrRE_jg10019</name>
</gene>
<dbReference type="GO" id="GO:0003697">
    <property type="term" value="F:single-stranded DNA binding"/>
    <property type="evidence" value="ECO:0007669"/>
    <property type="project" value="TreeGrafter"/>
</dbReference>
<accession>A0A9W7AKY6</accession>
<proteinExistence type="predicted"/>
<dbReference type="AlphaFoldDB" id="A0A9W7AKY6"/>